<dbReference type="EC" id="4.2.1.134" evidence="4 14"/>
<evidence type="ECO:0000256" key="12">
    <source>
        <dbReference type="ARBA" id="ARBA00023239"/>
    </source>
</evidence>
<accession>A0AAE1ZHF7</accession>
<dbReference type="PANTHER" id="PTHR11035">
    <property type="entry name" value="VERY-LONG-CHAIN (3R)-3-HYDROXYACYL-COA DEHYDRATASE"/>
    <property type="match status" value="1"/>
</dbReference>
<comment type="catalytic activity">
    <reaction evidence="13 14">
        <text>a very-long-chain (3R)-3-hydroxyacyl-CoA = a very-long-chain (2E)-enoyl-CoA + H2O</text>
        <dbReference type="Rhea" id="RHEA:45812"/>
        <dbReference type="ChEBI" id="CHEBI:15377"/>
        <dbReference type="ChEBI" id="CHEBI:83728"/>
        <dbReference type="ChEBI" id="CHEBI:85440"/>
        <dbReference type="EC" id="4.2.1.134"/>
    </reaction>
</comment>
<dbReference type="Pfam" id="PF04387">
    <property type="entry name" value="PTPLA"/>
    <property type="match status" value="1"/>
</dbReference>
<feature type="transmembrane region" description="Helical" evidence="14">
    <location>
        <begin position="7"/>
        <end position="28"/>
    </location>
</feature>
<proteinExistence type="inferred from homology"/>
<dbReference type="GO" id="GO:0102158">
    <property type="term" value="F:very-long-chain (3R)-3-hydroxyacyl-CoA dehydratase activity"/>
    <property type="evidence" value="ECO:0007669"/>
    <property type="project" value="UniProtKB-EC"/>
</dbReference>
<evidence type="ECO:0000256" key="8">
    <source>
        <dbReference type="ARBA" id="ARBA00022989"/>
    </source>
</evidence>
<protein>
    <recommendedName>
        <fullName evidence="4 14">Very-long-chain (3R)-3-hydroxyacyl-CoA dehydratase</fullName>
        <ecNumber evidence="4 14">4.2.1.134</ecNumber>
    </recommendedName>
</protein>
<name>A0AAE1ZHF7_SCHME</name>
<keyword evidence="5 14" id="KW-0444">Lipid biosynthesis</keyword>
<feature type="transmembrane region" description="Helical" evidence="14">
    <location>
        <begin position="48"/>
        <end position="70"/>
    </location>
</feature>
<dbReference type="AlphaFoldDB" id="A0AAE1ZHF7"/>
<evidence type="ECO:0000256" key="9">
    <source>
        <dbReference type="ARBA" id="ARBA00023098"/>
    </source>
</evidence>
<comment type="similarity">
    <text evidence="3 14">Belongs to the very long-chain fatty acids dehydratase HACD family.</text>
</comment>
<dbReference type="GO" id="GO:0042761">
    <property type="term" value="P:very long-chain fatty acid biosynthetic process"/>
    <property type="evidence" value="ECO:0007669"/>
    <property type="project" value="TreeGrafter"/>
</dbReference>
<keyword evidence="6 14" id="KW-0812">Transmembrane</keyword>
<evidence type="ECO:0000256" key="4">
    <source>
        <dbReference type="ARBA" id="ARBA00013122"/>
    </source>
</evidence>
<evidence type="ECO:0000256" key="2">
    <source>
        <dbReference type="ARBA" id="ARBA00005194"/>
    </source>
</evidence>
<keyword evidence="16" id="KW-1185">Reference proteome</keyword>
<dbReference type="GO" id="GO:0030148">
    <property type="term" value="P:sphingolipid biosynthetic process"/>
    <property type="evidence" value="ECO:0007669"/>
    <property type="project" value="TreeGrafter"/>
</dbReference>
<keyword evidence="12 14" id="KW-0456">Lyase</keyword>
<evidence type="ECO:0000256" key="14">
    <source>
        <dbReference type="RuleBase" id="RU363109"/>
    </source>
</evidence>
<comment type="subcellular location">
    <subcellularLocation>
        <location evidence="14">Endoplasmic reticulum membrane</location>
        <topology evidence="14">Multi-pass membrane protein</topology>
    </subcellularLocation>
    <subcellularLocation>
        <location evidence="1">Membrane</location>
        <topology evidence="1">Multi-pass membrane protein</topology>
    </subcellularLocation>
</comment>
<dbReference type="Proteomes" id="UP001292079">
    <property type="component" value="Unassembled WGS sequence"/>
</dbReference>
<evidence type="ECO:0000256" key="10">
    <source>
        <dbReference type="ARBA" id="ARBA00023136"/>
    </source>
</evidence>
<keyword evidence="8 14" id="KW-1133">Transmembrane helix</keyword>
<dbReference type="PANTHER" id="PTHR11035:SF3">
    <property type="entry name" value="VERY-LONG-CHAIN (3R)-3-HYDROXYACYL-COA DEHYDRATASE"/>
    <property type="match status" value="1"/>
</dbReference>
<keyword evidence="11 14" id="KW-0275">Fatty acid biosynthesis</keyword>
<evidence type="ECO:0000313" key="15">
    <source>
        <dbReference type="EMBL" id="KAK4474351.1"/>
    </source>
</evidence>
<reference evidence="15" key="1">
    <citation type="submission" date="2022-04" db="EMBL/GenBank/DDBJ databases">
        <authorList>
            <person name="Xu L."/>
            <person name="Lv Z."/>
        </authorList>
    </citation>
    <scope>NUCLEOTIDE SEQUENCE</scope>
    <source>
        <strain evidence="15">LV_2022a</strain>
    </source>
</reference>
<keyword evidence="10 14" id="KW-0472">Membrane</keyword>
<evidence type="ECO:0000256" key="5">
    <source>
        <dbReference type="ARBA" id="ARBA00022516"/>
    </source>
</evidence>
<evidence type="ECO:0000256" key="6">
    <source>
        <dbReference type="ARBA" id="ARBA00022692"/>
    </source>
</evidence>
<comment type="caution">
    <text evidence="15">The sequence shown here is derived from an EMBL/GenBank/DDBJ whole genome shotgun (WGS) entry which is preliminary data.</text>
</comment>
<dbReference type="InterPro" id="IPR007482">
    <property type="entry name" value="Tyr_Pase-like_PTPLA"/>
</dbReference>
<sequence length="215" mass="24754">MSIRVSYLVTYNGVQLLGWAYILSMYIFESSIRKKWLESTAQVSILLRLFQSLAVIEIIHSAIGLVRSSVITTVLQISSRMLVVWGILYVVPEVGLDSWGVPLITISWSVAEMIRYSYYMADICGAKLFLLTWLRYSAFMILYPTGIFGEVLLIVNAIKKLMETEKYSLNLPNALNCSFSYWFVLMVILVIYIPGSKVMYTHMMCQRMKVLHYHD</sequence>
<comment type="function">
    <text evidence="14">Catalyzes the third of the four reactions of the long-chain fatty acids elongation cycle. This endoplasmic reticulum-bound enzymatic process, allows the addition of two carbons to the chain of long- and very long-chain fatty acids/VLCFAs per cycle. This enzyme catalyzes the dehydration of the 3-hydroxyacyl-CoA intermediate into trans-2,3-enoyl-CoA, within each cycle of fatty acid elongation. Thereby, it participates to the production of VLCFAs of different chain lengths that are involved in multiple biological processes as precursors of membrane lipids and lipid mediators.</text>
</comment>
<organism evidence="15 16">
    <name type="scientific">Schistosoma mekongi</name>
    <name type="common">Parasitic worm</name>
    <dbReference type="NCBI Taxonomy" id="38744"/>
    <lineage>
        <taxon>Eukaryota</taxon>
        <taxon>Metazoa</taxon>
        <taxon>Spiralia</taxon>
        <taxon>Lophotrochozoa</taxon>
        <taxon>Platyhelminthes</taxon>
        <taxon>Trematoda</taxon>
        <taxon>Digenea</taxon>
        <taxon>Strigeidida</taxon>
        <taxon>Schistosomatoidea</taxon>
        <taxon>Schistosomatidae</taxon>
        <taxon>Schistosoma</taxon>
    </lineage>
</organism>
<gene>
    <name evidence="15" type="ORF">MN116_000598</name>
</gene>
<dbReference type="GO" id="GO:0005789">
    <property type="term" value="C:endoplasmic reticulum membrane"/>
    <property type="evidence" value="ECO:0007669"/>
    <property type="project" value="UniProtKB-SubCell"/>
</dbReference>
<evidence type="ECO:0000256" key="3">
    <source>
        <dbReference type="ARBA" id="ARBA00007811"/>
    </source>
</evidence>
<reference evidence="15" key="2">
    <citation type="journal article" date="2023" name="Infect Dis Poverty">
        <title>Chromosome-scale genome of the human blood fluke Schistosoma mekongi and its implications for public health.</title>
        <authorList>
            <person name="Zhou M."/>
            <person name="Xu L."/>
            <person name="Xu D."/>
            <person name="Chen W."/>
            <person name="Khan J."/>
            <person name="Hu Y."/>
            <person name="Huang H."/>
            <person name="Wei H."/>
            <person name="Zhang Y."/>
            <person name="Chusongsang P."/>
            <person name="Tanasarnprasert K."/>
            <person name="Hu X."/>
            <person name="Limpanont Y."/>
            <person name="Lv Z."/>
        </authorList>
    </citation>
    <scope>NUCLEOTIDE SEQUENCE</scope>
    <source>
        <strain evidence="15">LV_2022a</strain>
    </source>
</reference>
<evidence type="ECO:0000256" key="11">
    <source>
        <dbReference type="ARBA" id="ARBA00023160"/>
    </source>
</evidence>
<feature type="transmembrane region" description="Helical" evidence="14">
    <location>
        <begin position="179"/>
        <end position="200"/>
    </location>
</feature>
<feature type="transmembrane region" description="Helical" evidence="14">
    <location>
        <begin position="141"/>
        <end position="159"/>
    </location>
</feature>
<keyword evidence="14" id="KW-0256">Endoplasmic reticulum</keyword>
<keyword evidence="9 14" id="KW-0443">Lipid metabolism</keyword>
<evidence type="ECO:0000256" key="1">
    <source>
        <dbReference type="ARBA" id="ARBA00004141"/>
    </source>
</evidence>
<evidence type="ECO:0000256" key="13">
    <source>
        <dbReference type="ARBA" id="ARBA00036671"/>
    </source>
</evidence>
<keyword evidence="7 14" id="KW-0276">Fatty acid metabolism</keyword>
<dbReference type="GO" id="GO:0030497">
    <property type="term" value="P:fatty acid elongation"/>
    <property type="evidence" value="ECO:0007669"/>
    <property type="project" value="TreeGrafter"/>
</dbReference>
<dbReference type="EMBL" id="JALJAT010000001">
    <property type="protein sequence ID" value="KAK4474351.1"/>
    <property type="molecule type" value="Genomic_DNA"/>
</dbReference>
<evidence type="ECO:0000313" key="16">
    <source>
        <dbReference type="Proteomes" id="UP001292079"/>
    </source>
</evidence>
<comment type="pathway">
    <text evidence="2 14">Lipid metabolism; fatty acid biosynthesis.</text>
</comment>
<comment type="caution">
    <text evidence="14">Lacks conserved residue(s) required for the propagation of feature annotation.</text>
</comment>
<evidence type="ECO:0000256" key="7">
    <source>
        <dbReference type="ARBA" id="ARBA00022832"/>
    </source>
</evidence>